<evidence type="ECO:0000313" key="4">
    <source>
        <dbReference type="Proteomes" id="UP000028702"/>
    </source>
</evidence>
<dbReference type="AlphaFoldDB" id="A0A081BF38"/>
<dbReference type="InterPro" id="IPR027417">
    <property type="entry name" value="P-loop_NTPase"/>
</dbReference>
<dbReference type="Proteomes" id="UP000028702">
    <property type="component" value="Unassembled WGS sequence"/>
</dbReference>
<dbReference type="Gene3D" id="3.40.50.300">
    <property type="entry name" value="P-loop containing nucleotide triphosphate hydrolases"/>
    <property type="match status" value="1"/>
</dbReference>
<dbReference type="InterPro" id="IPR050921">
    <property type="entry name" value="T4SS_GSP_E_ATPase"/>
</dbReference>
<proteinExistence type="inferred from homology"/>
<gene>
    <name evidence="3" type="ORF">M2A_3155</name>
</gene>
<comment type="caution">
    <text evidence="3">The sequence shown here is derived from an EMBL/GenBank/DDBJ whole genome shotgun (WGS) entry which is preliminary data.</text>
</comment>
<reference evidence="3 4" key="1">
    <citation type="submission" date="2014-07" db="EMBL/GenBank/DDBJ databases">
        <title>Tepidicaulis marinum gen. nov., sp. nov., a novel marine bacterium denitrifying nitrate to nitrous oxide strictly under microaerobic conditions.</title>
        <authorList>
            <person name="Takeuchi M."/>
            <person name="Yamagishi T."/>
            <person name="Kamagata Y."/>
            <person name="Oshima K."/>
            <person name="Hattori M."/>
            <person name="Katayama T."/>
            <person name="Hanada S."/>
            <person name="Tamaki H."/>
            <person name="Marumo K."/>
            <person name="Maeda H."/>
            <person name="Nedachi M."/>
            <person name="Iwasaki W."/>
            <person name="Suwa Y."/>
            <person name="Sakata S."/>
        </authorList>
    </citation>
    <scope>NUCLEOTIDE SEQUENCE [LARGE SCALE GENOMIC DNA]</scope>
    <source>
        <strain evidence="3 4">MA2</strain>
    </source>
</reference>
<dbReference type="STRING" id="1333998.M2A_3155"/>
<dbReference type="GO" id="GO:0016887">
    <property type="term" value="F:ATP hydrolysis activity"/>
    <property type="evidence" value="ECO:0007669"/>
    <property type="project" value="InterPro"/>
</dbReference>
<dbReference type="PANTHER" id="PTHR30486">
    <property type="entry name" value="TWITCHING MOTILITY PROTEIN PILT"/>
    <property type="match status" value="1"/>
</dbReference>
<dbReference type="Pfam" id="PF00437">
    <property type="entry name" value="T2SSE"/>
    <property type="match status" value="1"/>
</dbReference>
<evidence type="ECO:0000313" key="3">
    <source>
        <dbReference type="EMBL" id="GAK46656.1"/>
    </source>
</evidence>
<comment type="similarity">
    <text evidence="1">Belongs to the GSP E family.</text>
</comment>
<organism evidence="3 4">
    <name type="scientific">Tepidicaulis marinus</name>
    <dbReference type="NCBI Taxonomy" id="1333998"/>
    <lineage>
        <taxon>Bacteria</taxon>
        <taxon>Pseudomonadati</taxon>
        <taxon>Pseudomonadota</taxon>
        <taxon>Alphaproteobacteria</taxon>
        <taxon>Hyphomicrobiales</taxon>
        <taxon>Parvibaculaceae</taxon>
        <taxon>Tepidicaulis</taxon>
    </lineage>
</organism>
<protein>
    <submittedName>
        <fullName evidence="3">Putative bacterial type II secretion system protein E</fullName>
    </submittedName>
</protein>
<dbReference type="PANTHER" id="PTHR30486:SF6">
    <property type="entry name" value="TYPE IV PILUS RETRACTATION ATPASE PILT"/>
    <property type="match status" value="1"/>
</dbReference>
<name>A0A081BF38_9HYPH</name>
<sequence length="308" mass="34431">MTGVVSAYLGKIQKYLNQSDVEEIVACRPGEIMLYKRGATSPRLVDDKALTEAYWRDLASALANRERRPFGDLYPHLSVMLDGGHRAAFSIGPAVQERVAVAIRLFRPVSIEYSDFGMDATLASRVQDAVRCGSNILISGGTSSGKTTLLRRMTKDIPIHERLITVEDVRELIDMPHKNLTQYSVFEGYDDEGGGDYASVMDIAMRMRPDRIITGELRIDNSWSVVRLLNTGHRGFMATLHADDPRAAMHAIKTMIGMANRPNDSVIEFLESQIDIILQVGRSHETGERRVLEVLDLAEKREEKRNAA</sequence>
<dbReference type="eggNOG" id="COG0630">
    <property type="taxonomic scope" value="Bacteria"/>
</dbReference>
<dbReference type="EMBL" id="BBIO01000023">
    <property type="protein sequence ID" value="GAK46656.1"/>
    <property type="molecule type" value="Genomic_DNA"/>
</dbReference>
<evidence type="ECO:0000256" key="1">
    <source>
        <dbReference type="ARBA" id="ARBA00006611"/>
    </source>
</evidence>
<dbReference type="CDD" id="cd01130">
    <property type="entry name" value="VirB11-like_ATPase"/>
    <property type="match status" value="1"/>
</dbReference>
<dbReference type="RefSeq" id="WP_052379559.1">
    <property type="nucleotide sequence ID" value="NZ_BBIO01000023.1"/>
</dbReference>
<keyword evidence="4" id="KW-1185">Reference proteome</keyword>
<evidence type="ECO:0000259" key="2">
    <source>
        <dbReference type="Pfam" id="PF00437"/>
    </source>
</evidence>
<dbReference type="Gene3D" id="3.30.450.370">
    <property type="match status" value="1"/>
</dbReference>
<dbReference type="InterPro" id="IPR001482">
    <property type="entry name" value="T2SS/T4SS_dom"/>
</dbReference>
<accession>A0A081BF38</accession>
<dbReference type="SUPFAM" id="SSF52540">
    <property type="entry name" value="P-loop containing nucleoside triphosphate hydrolases"/>
    <property type="match status" value="1"/>
</dbReference>
<feature type="domain" description="Bacterial type II secretion system protein E" evidence="2">
    <location>
        <begin position="100"/>
        <end position="277"/>
    </location>
</feature>